<proteinExistence type="predicted"/>
<evidence type="ECO:0000313" key="2">
    <source>
        <dbReference type="Proteomes" id="UP000334019"/>
    </source>
</evidence>
<dbReference type="AlphaFoldDB" id="A0A5Q2RDW1"/>
<organism evidence="1 2">
    <name type="scientific">Actinomarinicola tropica</name>
    <dbReference type="NCBI Taxonomy" id="2789776"/>
    <lineage>
        <taxon>Bacteria</taxon>
        <taxon>Bacillati</taxon>
        <taxon>Actinomycetota</taxon>
        <taxon>Acidimicrobiia</taxon>
        <taxon>Acidimicrobiales</taxon>
        <taxon>Iamiaceae</taxon>
        <taxon>Actinomarinicola</taxon>
    </lineage>
</organism>
<evidence type="ECO:0000313" key="1">
    <source>
        <dbReference type="EMBL" id="QGG95069.1"/>
    </source>
</evidence>
<sequence>MAFLPIDRVGGASYDSGVIRDVPMGEPRELGGGATMFVVDCPAHGGRTVLSVAAVTGIAQRDGVIDVTLRCWCGGTILHRTGRNARRRNDGTDLAV</sequence>
<protein>
    <submittedName>
        <fullName evidence="1">Uncharacterized protein</fullName>
    </submittedName>
</protein>
<name>A0A5Q2RDW1_9ACTN</name>
<dbReference type="EMBL" id="CP045851">
    <property type="protein sequence ID" value="QGG95069.1"/>
    <property type="molecule type" value="Genomic_DNA"/>
</dbReference>
<keyword evidence="2" id="KW-1185">Reference proteome</keyword>
<reference evidence="1 2" key="1">
    <citation type="submission" date="2019-11" db="EMBL/GenBank/DDBJ databases">
        <authorList>
            <person name="He Y."/>
        </authorList>
    </citation>
    <scope>NUCLEOTIDE SEQUENCE [LARGE SCALE GENOMIC DNA]</scope>
    <source>
        <strain evidence="1 2">SCSIO 58843</strain>
    </source>
</reference>
<gene>
    <name evidence="1" type="ORF">GH723_08090</name>
</gene>
<dbReference type="KEGG" id="atq:GH723_08090"/>
<accession>A0A5Q2RDW1</accession>
<dbReference type="RefSeq" id="WP_153759177.1">
    <property type="nucleotide sequence ID" value="NZ_CP045851.1"/>
</dbReference>
<dbReference type="Proteomes" id="UP000334019">
    <property type="component" value="Chromosome"/>
</dbReference>